<feature type="non-terminal residue" evidence="2">
    <location>
        <position position="146"/>
    </location>
</feature>
<dbReference type="GO" id="GO:0016747">
    <property type="term" value="F:acyltransferase activity, transferring groups other than amino-acyl groups"/>
    <property type="evidence" value="ECO:0007669"/>
    <property type="project" value="InterPro"/>
</dbReference>
<dbReference type="AlphaFoldDB" id="A0A382D2U1"/>
<dbReference type="Pfam" id="PF13302">
    <property type="entry name" value="Acetyltransf_3"/>
    <property type="match status" value="1"/>
</dbReference>
<dbReference type="InterPro" id="IPR000182">
    <property type="entry name" value="GNAT_dom"/>
</dbReference>
<protein>
    <recommendedName>
        <fullName evidence="1">N-acetyltransferase domain-containing protein</fullName>
    </recommendedName>
</protein>
<name>A0A382D2U1_9ZZZZ</name>
<accession>A0A382D2U1</accession>
<dbReference type="SUPFAM" id="SSF55729">
    <property type="entry name" value="Acyl-CoA N-acyltransferases (Nat)"/>
    <property type="match status" value="1"/>
</dbReference>
<sequence length="146" mass="16670">MTEPNIELRKVAKEDVSRINQWLTDDEVAENWFGRYSYGNPAHLGYHPEQADTFSDQQWTETFSNPEHAIFSVYTTDGSHIGESHIAIEESLGDGQISILIGARKWWHQGFGTAALHATLDQAFTHYGLFRVWADIPEYNEVALKM</sequence>
<dbReference type="Gene3D" id="3.40.630.30">
    <property type="match status" value="1"/>
</dbReference>
<dbReference type="PANTHER" id="PTHR43415:SF3">
    <property type="entry name" value="GNAT-FAMILY ACETYLTRANSFERASE"/>
    <property type="match status" value="1"/>
</dbReference>
<dbReference type="InterPro" id="IPR016181">
    <property type="entry name" value="Acyl_CoA_acyltransferase"/>
</dbReference>
<organism evidence="2">
    <name type="scientific">marine metagenome</name>
    <dbReference type="NCBI Taxonomy" id="408172"/>
    <lineage>
        <taxon>unclassified sequences</taxon>
        <taxon>metagenomes</taxon>
        <taxon>ecological metagenomes</taxon>
    </lineage>
</organism>
<dbReference type="PANTHER" id="PTHR43415">
    <property type="entry name" value="SPERMIDINE N(1)-ACETYLTRANSFERASE"/>
    <property type="match status" value="1"/>
</dbReference>
<evidence type="ECO:0000259" key="1">
    <source>
        <dbReference type="Pfam" id="PF13302"/>
    </source>
</evidence>
<feature type="domain" description="N-acetyltransferase" evidence="1">
    <location>
        <begin position="6"/>
        <end position="141"/>
    </location>
</feature>
<gene>
    <name evidence="2" type="ORF">METZ01_LOCUS185594</name>
</gene>
<reference evidence="2" key="1">
    <citation type="submission" date="2018-05" db="EMBL/GenBank/DDBJ databases">
        <authorList>
            <person name="Lanie J.A."/>
            <person name="Ng W.-L."/>
            <person name="Kazmierczak K.M."/>
            <person name="Andrzejewski T.M."/>
            <person name="Davidsen T.M."/>
            <person name="Wayne K.J."/>
            <person name="Tettelin H."/>
            <person name="Glass J.I."/>
            <person name="Rusch D."/>
            <person name="Podicherti R."/>
            <person name="Tsui H.-C.T."/>
            <person name="Winkler M.E."/>
        </authorList>
    </citation>
    <scope>NUCLEOTIDE SEQUENCE</scope>
</reference>
<evidence type="ECO:0000313" key="2">
    <source>
        <dbReference type="EMBL" id="SVB32740.1"/>
    </source>
</evidence>
<proteinExistence type="predicted"/>
<dbReference type="EMBL" id="UINC01037365">
    <property type="protein sequence ID" value="SVB32740.1"/>
    <property type="molecule type" value="Genomic_DNA"/>
</dbReference>